<proteinExistence type="predicted"/>
<dbReference type="EMBL" id="FNTL01000004">
    <property type="protein sequence ID" value="SEC58408.1"/>
    <property type="molecule type" value="Genomic_DNA"/>
</dbReference>
<name>A0A1H4TQ94_RHOJO</name>
<dbReference type="RefSeq" id="WP_143048868.1">
    <property type="nucleotide sequence ID" value="NZ_FNTL01000004.1"/>
</dbReference>
<gene>
    <name evidence="1" type="ORF">SAMN04490220_2022</name>
</gene>
<evidence type="ECO:0000313" key="2">
    <source>
        <dbReference type="Proteomes" id="UP000183407"/>
    </source>
</evidence>
<dbReference type="Proteomes" id="UP000183407">
    <property type="component" value="Unassembled WGS sequence"/>
</dbReference>
<dbReference type="AlphaFoldDB" id="A0A1H4TQ94"/>
<evidence type="ECO:0000313" key="1">
    <source>
        <dbReference type="EMBL" id="SEC58408.1"/>
    </source>
</evidence>
<organism evidence="1 2">
    <name type="scientific">Rhodococcus jostii</name>
    <dbReference type="NCBI Taxonomy" id="132919"/>
    <lineage>
        <taxon>Bacteria</taxon>
        <taxon>Bacillati</taxon>
        <taxon>Actinomycetota</taxon>
        <taxon>Actinomycetes</taxon>
        <taxon>Mycobacteriales</taxon>
        <taxon>Nocardiaceae</taxon>
        <taxon>Rhodococcus</taxon>
    </lineage>
</organism>
<sequence length="88" mass="9618">MSTTNCSTTESLPVSCSDSDLLATAKGILIVGRGYGERQAFDELLDVAHHHHISVLSASRWLVELGRDESADAPIEWAQLLQRIRAEA</sequence>
<dbReference type="OrthoDB" id="4554690at2"/>
<protein>
    <submittedName>
        <fullName evidence="1">ANTAR domain-containing protein</fullName>
    </submittedName>
</protein>
<reference evidence="2" key="1">
    <citation type="submission" date="2016-10" db="EMBL/GenBank/DDBJ databases">
        <authorList>
            <person name="Varghese N."/>
        </authorList>
    </citation>
    <scope>NUCLEOTIDE SEQUENCE [LARGE SCALE GENOMIC DNA]</scope>
    <source>
        <strain evidence="2">DSM 44719</strain>
    </source>
</reference>
<accession>A0A1H4TQ94</accession>